<dbReference type="SMART" id="SM00448">
    <property type="entry name" value="REC"/>
    <property type="match status" value="1"/>
</dbReference>
<gene>
    <name evidence="4" type="ORF">OPS25_04815</name>
</gene>
<dbReference type="Pfam" id="PF13581">
    <property type="entry name" value="HATPase_c_2"/>
    <property type="match status" value="1"/>
</dbReference>
<keyword evidence="2" id="KW-0597">Phosphoprotein</keyword>
<dbReference type="PROSITE" id="PS50110">
    <property type="entry name" value="RESPONSE_REGULATORY"/>
    <property type="match status" value="1"/>
</dbReference>
<dbReference type="InterPro" id="IPR001789">
    <property type="entry name" value="Sig_transdc_resp-reg_receiver"/>
</dbReference>
<dbReference type="Pfam" id="PF07228">
    <property type="entry name" value="SpoIIE"/>
    <property type="match status" value="1"/>
</dbReference>
<proteinExistence type="predicted"/>
<dbReference type="Pfam" id="PF00072">
    <property type="entry name" value="Response_reg"/>
    <property type="match status" value="1"/>
</dbReference>
<accession>A0ABT3P5M3</accession>
<dbReference type="Gene3D" id="3.40.50.2300">
    <property type="match status" value="1"/>
</dbReference>
<dbReference type="InterPro" id="IPR052016">
    <property type="entry name" value="Bact_Sigma-Reg"/>
</dbReference>
<dbReference type="CDD" id="cd16936">
    <property type="entry name" value="HATPase_RsbW-like"/>
    <property type="match status" value="1"/>
</dbReference>
<organism evidence="4 5">
    <name type="scientific">Alteromonas aquimaris</name>
    <dbReference type="NCBI Taxonomy" id="2998417"/>
    <lineage>
        <taxon>Bacteria</taxon>
        <taxon>Pseudomonadati</taxon>
        <taxon>Pseudomonadota</taxon>
        <taxon>Gammaproteobacteria</taxon>
        <taxon>Alteromonadales</taxon>
        <taxon>Alteromonadaceae</taxon>
        <taxon>Alteromonas/Salinimonas group</taxon>
        <taxon>Alteromonas</taxon>
    </lineage>
</organism>
<dbReference type="RefSeq" id="WP_265616509.1">
    <property type="nucleotide sequence ID" value="NZ_JAPFRD010000005.1"/>
</dbReference>
<evidence type="ECO:0000256" key="1">
    <source>
        <dbReference type="ARBA" id="ARBA00022801"/>
    </source>
</evidence>
<feature type="modified residue" description="4-aspartylphosphate" evidence="2">
    <location>
        <position position="52"/>
    </location>
</feature>
<dbReference type="SMART" id="SM00331">
    <property type="entry name" value="PP2C_SIG"/>
    <property type="match status" value="1"/>
</dbReference>
<feature type="domain" description="Response regulatory" evidence="3">
    <location>
        <begin position="2"/>
        <end position="119"/>
    </location>
</feature>
<evidence type="ECO:0000313" key="5">
    <source>
        <dbReference type="Proteomes" id="UP001142810"/>
    </source>
</evidence>
<comment type="caution">
    <text evidence="4">The sequence shown here is derived from an EMBL/GenBank/DDBJ whole genome shotgun (WGS) entry which is preliminary data.</text>
</comment>
<dbReference type="Gene3D" id="3.30.565.10">
    <property type="entry name" value="Histidine kinase-like ATPase, C-terminal domain"/>
    <property type="match status" value="1"/>
</dbReference>
<name>A0ABT3P5M3_9ALTE</name>
<dbReference type="InterPro" id="IPR001932">
    <property type="entry name" value="PPM-type_phosphatase-like_dom"/>
</dbReference>
<evidence type="ECO:0000259" key="3">
    <source>
        <dbReference type="PROSITE" id="PS50110"/>
    </source>
</evidence>
<dbReference type="InterPro" id="IPR036890">
    <property type="entry name" value="HATPase_C_sf"/>
</dbReference>
<dbReference type="InterPro" id="IPR011006">
    <property type="entry name" value="CheY-like_superfamily"/>
</dbReference>
<reference evidence="4" key="1">
    <citation type="submission" date="2022-11" db="EMBL/GenBank/DDBJ databases">
        <title>Alteromonas sp. nov., isolated from sea water of the Qingdao.</title>
        <authorList>
            <person name="Wang Q."/>
        </authorList>
    </citation>
    <scope>NUCLEOTIDE SEQUENCE</scope>
    <source>
        <strain evidence="4">ASW11-7</strain>
    </source>
</reference>
<dbReference type="InterPro" id="IPR036457">
    <property type="entry name" value="PPM-type-like_dom_sf"/>
</dbReference>
<dbReference type="Proteomes" id="UP001142810">
    <property type="component" value="Unassembled WGS sequence"/>
</dbReference>
<sequence length="547" mass="61497">MRILIVDDESLNRTLLHHILEEEGYKDCIEARDGYEALKLATQFSPDLVLLDVMMPGMNGFEVAPKLKSLYKGSYLPIIFITALDDRESLIKCLEVGGDDFVSKPFDRLILAAKIRAHSRIRLLSKRVDKQNQELLGFRRKVDREHTIVEHIFSNAIVNNQTVSRFFDYKVSPAATFNGDVFLCEANPGGGLYFMVGDFTGHGLASAIGALPVTRTFHALALKGVSICEMAYVLNEMLLQLLPPDMFFAAILVEVDASGTRLSIWNGGMPQMLLKSEAGELVRKFPSKHMALGILEQSEFDRECDVFDAQQGDQLFVCTDGLMEITNAEGKMLDEEGLERWYFASPHVTAEHLYQQARAYLGEAEPHDDMTIAIYRATPLYELKETIQLSTTPFEIMMILTSEDLKKDQALEALLDMINSQPGLNWIRSDLFTVLTEIFNNSLEHGLLNLDSRVKRSPEGFITYYEQREQRLAELEGGFINIVTIYSPEKKTLTIIVKDSGKGFDIENVKMPQLTSSSGRGVQLVKELCESVEYSEGGTKVTLVMKI</sequence>
<dbReference type="PANTHER" id="PTHR43156:SF2">
    <property type="entry name" value="STAGE II SPORULATION PROTEIN E"/>
    <property type="match status" value="1"/>
</dbReference>
<evidence type="ECO:0000256" key="2">
    <source>
        <dbReference type="PROSITE-ProRule" id="PRU00169"/>
    </source>
</evidence>
<evidence type="ECO:0000313" key="4">
    <source>
        <dbReference type="EMBL" id="MCW8107820.1"/>
    </source>
</evidence>
<dbReference type="InterPro" id="IPR003594">
    <property type="entry name" value="HATPase_dom"/>
</dbReference>
<dbReference type="SUPFAM" id="SSF55874">
    <property type="entry name" value="ATPase domain of HSP90 chaperone/DNA topoisomerase II/histidine kinase"/>
    <property type="match status" value="1"/>
</dbReference>
<dbReference type="SUPFAM" id="SSF52172">
    <property type="entry name" value="CheY-like"/>
    <property type="match status" value="1"/>
</dbReference>
<protein>
    <submittedName>
        <fullName evidence="4">SpoIIE family protein phosphatase</fullName>
    </submittedName>
</protein>
<keyword evidence="1" id="KW-0378">Hydrolase</keyword>
<dbReference type="SUPFAM" id="SSF81606">
    <property type="entry name" value="PP2C-like"/>
    <property type="match status" value="1"/>
</dbReference>
<dbReference type="EMBL" id="JAPFRD010000005">
    <property type="protein sequence ID" value="MCW8107820.1"/>
    <property type="molecule type" value="Genomic_DNA"/>
</dbReference>
<dbReference type="PANTHER" id="PTHR43156">
    <property type="entry name" value="STAGE II SPORULATION PROTEIN E-RELATED"/>
    <property type="match status" value="1"/>
</dbReference>
<keyword evidence="5" id="KW-1185">Reference proteome</keyword>
<dbReference type="Gene3D" id="3.60.40.10">
    <property type="entry name" value="PPM-type phosphatase domain"/>
    <property type="match status" value="1"/>
</dbReference>